<evidence type="ECO:0000256" key="4">
    <source>
        <dbReference type="SAM" id="MobiDB-lite"/>
    </source>
</evidence>
<keyword evidence="1" id="KW-0677">Repeat</keyword>
<dbReference type="SMART" id="SM00248">
    <property type="entry name" value="ANK"/>
    <property type="match status" value="12"/>
</dbReference>
<evidence type="ECO:0000256" key="2">
    <source>
        <dbReference type="ARBA" id="ARBA00023043"/>
    </source>
</evidence>
<feature type="region of interest" description="Disordered" evidence="4">
    <location>
        <begin position="698"/>
        <end position="731"/>
    </location>
</feature>
<accession>A0A9P5AJL8</accession>
<proteinExistence type="predicted"/>
<dbReference type="InterPro" id="IPR002110">
    <property type="entry name" value="Ankyrin_rpt"/>
</dbReference>
<evidence type="ECO:0000256" key="1">
    <source>
        <dbReference type="ARBA" id="ARBA00022737"/>
    </source>
</evidence>
<dbReference type="SUPFAM" id="SSF48403">
    <property type="entry name" value="Ankyrin repeat"/>
    <property type="match status" value="2"/>
</dbReference>
<feature type="repeat" description="ANK" evidence="3">
    <location>
        <begin position="391"/>
        <end position="423"/>
    </location>
</feature>
<dbReference type="PRINTS" id="PR01415">
    <property type="entry name" value="ANKYRIN"/>
</dbReference>
<dbReference type="OrthoDB" id="341259at2759"/>
<feature type="repeat" description="ANK" evidence="3">
    <location>
        <begin position="94"/>
        <end position="127"/>
    </location>
</feature>
<feature type="region of interest" description="Disordered" evidence="4">
    <location>
        <begin position="1"/>
        <end position="37"/>
    </location>
</feature>
<feature type="repeat" description="ANK" evidence="3">
    <location>
        <begin position="128"/>
        <end position="160"/>
    </location>
</feature>
<evidence type="ECO:0000256" key="3">
    <source>
        <dbReference type="PROSITE-ProRule" id="PRU00023"/>
    </source>
</evidence>
<feature type="repeat" description="ANK" evidence="3">
    <location>
        <begin position="424"/>
        <end position="456"/>
    </location>
</feature>
<keyword evidence="6" id="KW-1185">Reference proteome</keyword>
<dbReference type="Pfam" id="PF12796">
    <property type="entry name" value="Ank_2"/>
    <property type="match status" value="2"/>
</dbReference>
<organism evidence="5 6">
    <name type="scientific">Fusarium beomiforme</name>
    <dbReference type="NCBI Taxonomy" id="44412"/>
    <lineage>
        <taxon>Eukaryota</taxon>
        <taxon>Fungi</taxon>
        <taxon>Dikarya</taxon>
        <taxon>Ascomycota</taxon>
        <taxon>Pezizomycotina</taxon>
        <taxon>Sordariomycetes</taxon>
        <taxon>Hypocreomycetidae</taxon>
        <taxon>Hypocreales</taxon>
        <taxon>Nectriaceae</taxon>
        <taxon>Fusarium</taxon>
        <taxon>Fusarium burgessii species complex</taxon>
    </lineage>
</organism>
<feature type="repeat" description="ANK" evidence="3">
    <location>
        <begin position="161"/>
        <end position="193"/>
    </location>
</feature>
<feature type="repeat" description="ANK" evidence="3">
    <location>
        <begin position="457"/>
        <end position="480"/>
    </location>
</feature>
<keyword evidence="2 3" id="KW-0040">ANK repeat</keyword>
<feature type="repeat" description="ANK" evidence="3">
    <location>
        <begin position="194"/>
        <end position="215"/>
    </location>
</feature>
<dbReference type="Gene3D" id="1.25.40.20">
    <property type="entry name" value="Ankyrin repeat-containing domain"/>
    <property type="match status" value="4"/>
</dbReference>
<reference evidence="5" key="2">
    <citation type="submission" date="2020-02" db="EMBL/GenBank/DDBJ databases">
        <title>Identification and distribution of gene clusters putatively required for synthesis of sphingolipid metabolism inhibitors in phylogenetically diverse species of the filamentous fungus Fusarium.</title>
        <authorList>
            <person name="Kim H.-S."/>
            <person name="Busman M."/>
            <person name="Brown D.W."/>
            <person name="Divon H."/>
            <person name="Uhlig S."/>
            <person name="Proctor R.H."/>
        </authorList>
    </citation>
    <scope>NUCLEOTIDE SEQUENCE</scope>
    <source>
        <strain evidence="5">NRRL 25174</strain>
    </source>
</reference>
<feature type="compositionally biased region" description="Basic residues" evidence="4">
    <location>
        <begin position="928"/>
        <end position="943"/>
    </location>
</feature>
<dbReference type="Pfam" id="PF00023">
    <property type="entry name" value="Ank"/>
    <property type="match status" value="4"/>
</dbReference>
<name>A0A9P5AJL8_9HYPO</name>
<dbReference type="PROSITE" id="PS50088">
    <property type="entry name" value="ANK_REPEAT"/>
    <property type="match status" value="10"/>
</dbReference>
<dbReference type="PROSITE" id="PS50297">
    <property type="entry name" value="ANK_REP_REGION"/>
    <property type="match status" value="9"/>
</dbReference>
<dbReference type="PANTHER" id="PTHR24173:SF74">
    <property type="entry name" value="ANKYRIN REPEAT DOMAIN-CONTAINING PROTEIN 16"/>
    <property type="match status" value="1"/>
</dbReference>
<protein>
    <submittedName>
        <fullName evidence="5">Ankyrin unc44</fullName>
    </submittedName>
</protein>
<dbReference type="PANTHER" id="PTHR24173">
    <property type="entry name" value="ANKYRIN REPEAT CONTAINING"/>
    <property type="match status" value="1"/>
</dbReference>
<gene>
    <name evidence="5" type="ORF">FBEOM_6201</name>
</gene>
<evidence type="ECO:0000313" key="6">
    <source>
        <dbReference type="Proteomes" id="UP000730481"/>
    </source>
</evidence>
<reference evidence="5" key="1">
    <citation type="journal article" date="2017" name="Mycologia">
        <title>Fusarium algeriense, sp. nov., a novel toxigenic crown rot pathogen of durum wheat from Algeria is nested in the Fusarium burgessii species complex.</title>
        <authorList>
            <person name="Laraba I."/>
            <person name="Keddad A."/>
            <person name="Boureghda H."/>
            <person name="Abdallah N."/>
            <person name="Vaughan M.M."/>
            <person name="Proctor R.H."/>
            <person name="Busman M."/>
            <person name="O'Donnell K."/>
        </authorList>
    </citation>
    <scope>NUCLEOTIDE SEQUENCE</scope>
    <source>
        <strain evidence="5">NRRL 25174</strain>
    </source>
</reference>
<feature type="compositionally biased region" description="Low complexity" evidence="4">
    <location>
        <begin position="1204"/>
        <end position="1221"/>
    </location>
</feature>
<dbReference type="InterPro" id="IPR036770">
    <property type="entry name" value="Ankyrin_rpt-contain_sf"/>
</dbReference>
<dbReference type="Proteomes" id="UP000730481">
    <property type="component" value="Unassembled WGS sequence"/>
</dbReference>
<evidence type="ECO:0000313" key="5">
    <source>
        <dbReference type="EMBL" id="KAF4339903.1"/>
    </source>
</evidence>
<comment type="caution">
    <text evidence="5">The sequence shown here is derived from an EMBL/GenBank/DDBJ whole genome shotgun (WGS) entry which is preliminary data.</text>
</comment>
<feature type="compositionally biased region" description="Basic and acidic residues" evidence="4">
    <location>
        <begin position="698"/>
        <end position="721"/>
    </location>
</feature>
<feature type="repeat" description="ANK" evidence="3">
    <location>
        <begin position="523"/>
        <end position="560"/>
    </location>
</feature>
<dbReference type="Pfam" id="PF13606">
    <property type="entry name" value="Ank_3"/>
    <property type="match status" value="1"/>
</dbReference>
<feature type="repeat" description="ANK" evidence="3">
    <location>
        <begin position="288"/>
        <end position="320"/>
    </location>
</feature>
<feature type="region of interest" description="Disordered" evidence="4">
    <location>
        <begin position="928"/>
        <end position="957"/>
    </location>
</feature>
<feature type="region of interest" description="Disordered" evidence="4">
    <location>
        <begin position="1204"/>
        <end position="1225"/>
    </location>
</feature>
<feature type="repeat" description="ANK" evidence="3">
    <location>
        <begin position="356"/>
        <end position="388"/>
    </location>
</feature>
<sequence>MSSNHEAETQQSNDGSEADRGEFFPGESSVKFVGNPADTTTDALKKDDCLLILEAVRKMTEHPEPIKHQDLEKLRSFLQDDYDFKGNVNASDDSGETALHVAAEYGLHDVALILIEKFGANVLAKDGKKREPLHNACLEGHLAVVELLLGKGANLEARQCYGATPLDEACWKGHTNIVDFLLGHGAQVIVEDNDGWSPLYSASRYGHSKIVRLLLAKDCSNINHQEQEYQWTALHVAVHNGHADVIIELLCHGTLHNEASSSEAAIINKPLPCPGGKSDLHLETISQQGHTPLATACIEGFLEGAMLLINAGADINVHTVTSKATPLIISSDWGHEPIVQKLLTKDNINYNAKNKEGLTALHMACLNKYPKIVEALVENAPGIDLYTINNDEQTPLHVATQQESEEIVRLLITKMDEVDQQDEHGQTALHLASETGMVGITDMLLNKDCDAKLRDNRGRTALHIASKIGDKAIVYSLLDKEGKNEILGPQRQTTEPRMTHQGERMLVVTPRGSQMMLDIKDREGNTALHLACGADKDDQDLGVVITHLLTAGANLKDRNSDNRTAVDLIMASDMPGKFQGLLSYTCQQFHSRRTERIGSASQDWSILELLKLSKASSLLSKLISQPPRGDLALNRQTLDLALGVALDLVKDLDFMDETLCDNLYLILWMLFASSDRNIGLEAKLSETLRSVKPLYQQQEKKVSNEEGMNKDTLKSNKRLAEDGGNQKNRNVKGGMNRVMVQSETRTDDKTYSSKDLRRIHDILRDPPYAQMHRDRPELFKHPKIANKSHEPLVKQSEATLVQFYKDKGRSGTIRRYRPVKDVIYGTSKEGPTSIMQSATDGIEAMKDANPVLQEYTMSFETSPKFTWVHLPATNMDWMNDLALKIIMQGDYNEHQRYDRVQDNETKSCEKNDEDLAIPEFSEKLRKGLHRRRSVPTPKLRNRKHEFEDPDDRMGADSNSRAQASIKASALYMPYFCFSSHCEDDLDHSQDEDKFKLFVDYKKLIEGYNKSVIHGSPTLDEWYYHFSNDKESREDKIKRNREQVVTKFLSEMAKPASTNGNTNPDPNQWTVLRVNQIWVWTISDSRPFFLSFEPLLEVCELTVLYTEWIISSSSYSLDDKHIGLVEGILDQLSKQAEYGGSDSQPESAEDMSKVIVDYCIDGYDRRPMRPDCHVKMSIAQIFSNYMNMIGRRETALSETLSGWTSSNGSSSAAGTAPAASSGRQARRADEVTRGYIEDAQQLFYLIKDIRDELNILKSVSRFQKIVQKSLTSNLGIMVKDEELSADYVQNDISEMDIIADRIQSAVYMPFPILTFLWDLD</sequence>
<dbReference type="EMBL" id="PVQB02000256">
    <property type="protein sequence ID" value="KAF4339903.1"/>
    <property type="molecule type" value="Genomic_DNA"/>
</dbReference>